<dbReference type="EMBL" id="JANPWB010000003">
    <property type="protein sequence ID" value="KAJ1201808.1"/>
    <property type="molecule type" value="Genomic_DNA"/>
</dbReference>
<comment type="caution">
    <text evidence="2">The sequence shown here is derived from an EMBL/GenBank/DDBJ whole genome shotgun (WGS) entry which is preliminary data.</text>
</comment>
<proteinExistence type="predicted"/>
<feature type="region of interest" description="Disordered" evidence="1">
    <location>
        <begin position="34"/>
        <end position="65"/>
    </location>
</feature>
<evidence type="ECO:0000313" key="2">
    <source>
        <dbReference type="EMBL" id="KAJ1201808.1"/>
    </source>
</evidence>
<organism evidence="2 3">
    <name type="scientific">Pleurodeles waltl</name>
    <name type="common">Iberian ribbed newt</name>
    <dbReference type="NCBI Taxonomy" id="8319"/>
    <lineage>
        <taxon>Eukaryota</taxon>
        <taxon>Metazoa</taxon>
        <taxon>Chordata</taxon>
        <taxon>Craniata</taxon>
        <taxon>Vertebrata</taxon>
        <taxon>Euteleostomi</taxon>
        <taxon>Amphibia</taxon>
        <taxon>Batrachia</taxon>
        <taxon>Caudata</taxon>
        <taxon>Salamandroidea</taxon>
        <taxon>Salamandridae</taxon>
        <taxon>Pleurodelinae</taxon>
        <taxon>Pleurodeles</taxon>
    </lineage>
</organism>
<accession>A0AAV7VKD5</accession>
<dbReference type="AlphaFoldDB" id="A0AAV7VKD5"/>
<reference evidence="2" key="1">
    <citation type="journal article" date="2022" name="bioRxiv">
        <title>Sequencing and chromosome-scale assembly of the giantPleurodeles waltlgenome.</title>
        <authorList>
            <person name="Brown T."/>
            <person name="Elewa A."/>
            <person name="Iarovenko S."/>
            <person name="Subramanian E."/>
            <person name="Araus A.J."/>
            <person name="Petzold A."/>
            <person name="Susuki M."/>
            <person name="Suzuki K.-i.T."/>
            <person name="Hayashi T."/>
            <person name="Toyoda A."/>
            <person name="Oliveira C."/>
            <person name="Osipova E."/>
            <person name="Leigh N.D."/>
            <person name="Simon A."/>
            <person name="Yun M.H."/>
        </authorList>
    </citation>
    <scope>NUCLEOTIDE SEQUENCE</scope>
    <source>
        <strain evidence="2">20211129_DDA</strain>
        <tissue evidence="2">Liver</tissue>
    </source>
</reference>
<keyword evidence="3" id="KW-1185">Reference proteome</keyword>
<evidence type="ECO:0000313" key="3">
    <source>
        <dbReference type="Proteomes" id="UP001066276"/>
    </source>
</evidence>
<feature type="compositionally biased region" description="Polar residues" evidence="1">
    <location>
        <begin position="38"/>
        <end position="48"/>
    </location>
</feature>
<sequence>MQTLECIKADSTADAESSVPVNGKASISSLQAVHWRQKPSNEAGTNNIEEMPAKRGRRSENQPSPETVINAECKWIHTSVALVLPAKWVLRRLLYDYAGSLISWIDDLRRIVAVP</sequence>
<name>A0AAV7VKD5_PLEWA</name>
<protein>
    <submittedName>
        <fullName evidence="2">Uncharacterized protein</fullName>
    </submittedName>
</protein>
<evidence type="ECO:0000256" key="1">
    <source>
        <dbReference type="SAM" id="MobiDB-lite"/>
    </source>
</evidence>
<dbReference type="Proteomes" id="UP001066276">
    <property type="component" value="Chromosome 2_1"/>
</dbReference>
<gene>
    <name evidence="2" type="ORF">NDU88_005614</name>
</gene>